<sequence>MCILKNNNNNTNNCDGNNNKRHSMANTLGPSSSKKWNSGTLLNLRTPVYALQIEGSKFDSFAGSVVQAQSLTTLLLENSVFNLRPHNQSTKGVSVVVIDIQGNQITTINNCSFQMISSMVTKQLYAIKVKMQNPLSFQVSKSSFSNFTYTNLITVTLNGSLPSSFGISDTTFQYVSFGTLIDVSTLTSITTNSYFNFSVSQSKITDLKQAIVNVAAPTSLQFANTTFQNFNGFQLYCTNCPFMSIQDSVFDNIDNSNSKYNKIMSFFSSPAAASIFNDLDTGVLVQNVIFSRIAQLYNTHLLFNVSHAERFELVNVSIVDSKFPCMYTMVSRVNVKGVYIKNVIAPKAASFNWLWRFGIYPGVWYNSDHGEREFYLCTTKHFKEEGKRKKNFVIFF</sequence>
<protein>
    <submittedName>
        <fullName evidence="2">Uncharacterized protein</fullName>
    </submittedName>
</protein>
<proteinExistence type="predicted"/>
<reference evidence="2 3" key="1">
    <citation type="journal article" date="2013" name="Curr. Biol.">
        <title>The Genome of the Foraminiferan Reticulomyxa filosa.</title>
        <authorList>
            <person name="Glockner G."/>
            <person name="Hulsmann N."/>
            <person name="Schleicher M."/>
            <person name="Noegel A.A."/>
            <person name="Eichinger L."/>
            <person name="Gallinger C."/>
            <person name="Pawlowski J."/>
            <person name="Sierra R."/>
            <person name="Euteneuer U."/>
            <person name="Pillet L."/>
            <person name="Moustafa A."/>
            <person name="Platzer M."/>
            <person name="Groth M."/>
            <person name="Szafranski K."/>
            <person name="Schliwa M."/>
        </authorList>
    </citation>
    <scope>NUCLEOTIDE SEQUENCE [LARGE SCALE GENOMIC DNA]</scope>
</reference>
<dbReference type="EMBL" id="ASPP01017059">
    <property type="protein sequence ID" value="ETO17233.1"/>
    <property type="molecule type" value="Genomic_DNA"/>
</dbReference>
<dbReference type="Proteomes" id="UP000023152">
    <property type="component" value="Unassembled WGS sequence"/>
</dbReference>
<feature type="region of interest" description="Disordered" evidence="1">
    <location>
        <begin position="1"/>
        <end position="22"/>
    </location>
</feature>
<evidence type="ECO:0000313" key="2">
    <source>
        <dbReference type="EMBL" id="ETO17233.1"/>
    </source>
</evidence>
<feature type="compositionally biased region" description="Low complexity" evidence="1">
    <location>
        <begin position="1"/>
        <end position="17"/>
    </location>
</feature>
<dbReference type="AlphaFoldDB" id="X6MTB7"/>
<accession>X6MTB7</accession>
<name>X6MTB7_RETFI</name>
<keyword evidence="3" id="KW-1185">Reference proteome</keyword>
<evidence type="ECO:0000256" key="1">
    <source>
        <dbReference type="SAM" id="MobiDB-lite"/>
    </source>
</evidence>
<evidence type="ECO:0000313" key="3">
    <source>
        <dbReference type="Proteomes" id="UP000023152"/>
    </source>
</evidence>
<comment type="caution">
    <text evidence="2">The sequence shown here is derived from an EMBL/GenBank/DDBJ whole genome shotgun (WGS) entry which is preliminary data.</text>
</comment>
<gene>
    <name evidence="2" type="ORF">RFI_20097</name>
</gene>
<organism evidence="2 3">
    <name type="scientific">Reticulomyxa filosa</name>
    <dbReference type="NCBI Taxonomy" id="46433"/>
    <lineage>
        <taxon>Eukaryota</taxon>
        <taxon>Sar</taxon>
        <taxon>Rhizaria</taxon>
        <taxon>Retaria</taxon>
        <taxon>Foraminifera</taxon>
        <taxon>Monothalamids</taxon>
        <taxon>Reticulomyxidae</taxon>
        <taxon>Reticulomyxa</taxon>
    </lineage>
</organism>